<evidence type="ECO:0000313" key="5">
    <source>
        <dbReference type="Proteomes" id="UP000236621"/>
    </source>
</evidence>
<keyword evidence="5" id="KW-1185">Reference proteome</keyword>
<dbReference type="OrthoDB" id="3687641at2759"/>
<comment type="caution">
    <text evidence="4">The sequence shown here is derived from an EMBL/GenBank/DDBJ whole genome shotgun (WGS) entry which is preliminary data.</text>
</comment>
<evidence type="ECO:0000256" key="1">
    <source>
        <dbReference type="ARBA" id="ARBA00035112"/>
    </source>
</evidence>
<evidence type="ECO:0000256" key="2">
    <source>
        <dbReference type="SAM" id="MobiDB-lite"/>
    </source>
</evidence>
<feature type="region of interest" description="Disordered" evidence="2">
    <location>
        <begin position="22"/>
        <end position="50"/>
    </location>
</feature>
<keyword evidence="3" id="KW-0812">Transmembrane</keyword>
<accession>A0A2K3QQK5</accession>
<keyword evidence="3" id="KW-0472">Membrane</keyword>
<dbReference type="STRING" id="45235.A0A2K3QQK5"/>
<dbReference type="PANTHER" id="PTHR33365">
    <property type="entry name" value="YALI0B05434P"/>
    <property type="match status" value="1"/>
</dbReference>
<dbReference type="AlphaFoldDB" id="A0A2K3QQK5"/>
<dbReference type="Pfam" id="PF11807">
    <property type="entry name" value="UstYa"/>
    <property type="match status" value="1"/>
</dbReference>
<feature type="transmembrane region" description="Helical" evidence="3">
    <location>
        <begin position="62"/>
        <end position="86"/>
    </location>
</feature>
<name>A0A2K3QQK5_9HYPO</name>
<comment type="similarity">
    <text evidence="1">Belongs to the ustYa family.</text>
</comment>
<evidence type="ECO:0000313" key="4">
    <source>
        <dbReference type="EMBL" id="PNY29797.1"/>
    </source>
</evidence>
<protein>
    <recommendedName>
        <fullName evidence="6">Tat pathway signal sequence</fullName>
    </recommendedName>
</protein>
<keyword evidence="3" id="KW-1133">Transmembrane helix</keyword>
<gene>
    <name evidence="4" type="ORF">TCAP_00291</name>
</gene>
<evidence type="ECO:0000256" key="3">
    <source>
        <dbReference type="SAM" id="Phobius"/>
    </source>
</evidence>
<dbReference type="EMBL" id="NRSZ01000053">
    <property type="protein sequence ID" value="PNY29797.1"/>
    <property type="molecule type" value="Genomic_DNA"/>
</dbReference>
<dbReference type="InterPro" id="IPR021765">
    <property type="entry name" value="UstYa-like"/>
</dbReference>
<evidence type="ECO:0008006" key="6">
    <source>
        <dbReference type="Google" id="ProtNLM"/>
    </source>
</evidence>
<dbReference type="PANTHER" id="PTHR33365:SF7">
    <property type="entry name" value="TAT PATHWAY SIGNAL SEQUENCE"/>
    <property type="match status" value="1"/>
</dbReference>
<dbReference type="GO" id="GO:0043386">
    <property type="term" value="P:mycotoxin biosynthetic process"/>
    <property type="evidence" value="ECO:0007669"/>
    <property type="project" value="InterPro"/>
</dbReference>
<sequence>MPLNDSKTLSWLHQKNAMNESAEYQPVNGYHEPKSSSETEGDMLISKDPPARRRRRSLTWPVIAIAAVLALAIYTSIVASVTWGIAKDGRRRGARFLKSCVFSLAPANNYITYESHVMEQWEYPSDIAYFGEPSEQIDRNWHDLFEPDLSWFGHADQNIGFSAELMHELGREEEGIRLPDGTYFGSIMVFHHLHCLKNIYHALHPAYYHLDILEGHEKAMLWEHTDHCLHMLMEAIRCQGDTTVLTMLWDAGGARPIGNLTSPHECVNWDRLMEWVVPNSVDVFADGVLVHPKLGMNIPLYFLFPCLCNYLSPQIAEHRIDSAPATGPLFKDGKPSKEFVDSLGATGKVNGVDQ</sequence>
<dbReference type="Proteomes" id="UP000236621">
    <property type="component" value="Unassembled WGS sequence"/>
</dbReference>
<reference evidence="4 5" key="1">
    <citation type="submission" date="2017-08" db="EMBL/GenBank/DDBJ databases">
        <title>Harnessing the power of phylogenomics to disentangle the directionality and signatures of interkingdom host jumping in the parasitic fungal genus Tolypocladium.</title>
        <authorList>
            <person name="Quandt C.A."/>
            <person name="Patterson W."/>
            <person name="Spatafora J.W."/>
        </authorList>
    </citation>
    <scope>NUCLEOTIDE SEQUENCE [LARGE SCALE GENOMIC DNA]</scope>
    <source>
        <strain evidence="4 5">CBS 113982</strain>
    </source>
</reference>
<organism evidence="4 5">
    <name type="scientific">Tolypocladium capitatum</name>
    <dbReference type="NCBI Taxonomy" id="45235"/>
    <lineage>
        <taxon>Eukaryota</taxon>
        <taxon>Fungi</taxon>
        <taxon>Dikarya</taxon>
        <taxon>Ascomycota</taxon>
        <taxon>Pezizomycotina</taxon>
        <taxon>Sordariomycetes</taxon>
        <taxon>Hypocreomycetidae</taxon>
        <taxon>Hypocreales</taxon>
        <taxon>Ophiocordycipitaceae</taxon>
        <taxon>Tolypocladium</taxon>
    </lineage>
</organism>
<proteinExistence type="inferred from homology"/>